<evidence type="ECO:0000313" key="4">
    <source>
        <dbReference type="Proteomes" id="UP001161916"/>
    </source>
</evidence>
<dbReference type="RefSeq" id="WP_281105330.1">
    <property type="nucleotide sequence ID" value="NZ_JAOPMH010000001.1"/>
</dbReference>
<feature type="region of interest" description="Disordered" evidence="1">
    <location>
        <begin position="84"/>
        <end position="105"/>
    </location>
</feature>
<organism evidence="3 4">
    <name type="scientific">Bifidobacterium catenulatum subsp. kashiwanohense</name>
    <dbReference type="NCBI Taxonomy" id="630129"/>
    <lineage>
        <taxon>Bacteria</taxon>
        <taxon>Bacillati</taxon>
        <taxon>Actinomycetota</taxon>
        <taxon>Actinomycetes</taxon>
        <taxon>Bifidobacteriales</taxon>
        <taxon>Bifidobacteriaceae</taxon>
        <taxon>Bifidobacterium</taxon>
    </lineage>
</organism>
<comment type="caution">
    <text evidence="3">The sequence shown here is derived from an EMBL/GenBank/DDBJ whole genome shotgun (WGS) entry which is preliminary data.</text>
</comment>
<keyword evidence="2" id="KW-1133">Transmembrane helix</keyword>
<feature type="transmembrane region" description="Helical" evidence="2">
    <location>
        <begin position="24"/>
        <end position="45"/>
    </location>
</feature>
<protein>
    <submittedName>
        <fullName evidence="3">Uncharacterized protein</fullName>
    </submittedName>
</protein>
<name>A0AA43P506_9BIFI</name>
<dbReference type="Proteomes" id="UP001161916">
    <property type="component" value="Unassembled WGS sequence"/>
</dbReference>
<sequence length="105" mass="11483">MSEELRLKFRRLEARTLKAFQKGFSVLLAVFLFTLLLIVFLHFLYGSYAAGLLVVPSIVVIAEALLAGLDFLFEWLAGDTTYEQAGVEPPEGSSMVEAGGVAKGR</sequence>
<dbReference type="AlphaFoldDB" id="A0AA43P506"/>
<keyword evidence="2" id="KW-0812">Transmembrane</keyword>
<dbReference type="EMBL" id="JAOPMH010000001">
    <property type="protein sequence ID" value="MDH7889137.1"/>
    <property type="molecule type" value="Genomic_DNA"/>
</dbReference>
<evidence type="ECO:0000313" key="3">
    <source>
        <dbReference type="EMBL" id="MDH7889137.1"/>
    </source>
</evidence>
<reference evidence="3" key="1">
    <citation type="submission" date="2022-09" db="EMBL/GenBank/DDBJ databases">
        <authorList>
            <person name="Orihara K."/>
        </authorList>
    </citation>
    <scope>NUCLEOTIDE SEQUENCE</scope>
    <source>
        <strain evidence="3">YIT 13062</strain>
    </source>
</reference>
<keyword evidence="2" id="KW-0472">Membrane</keyword>
<evidence type="ECO:0000256" key="1">
    <source>
        <dbReference type="SAM" id="MobiDB-lite"/>
    </source>
</evidence>
<gene>
    <name evidence="3" type="ORF">OB951_00675</name>
</gene>
<accession>A0AA43P506</accession>
<feature type="transmembrane region" description="Helical" evidence="2">
    <location>
        <begin position="51"/>
        <end position="73"/>
    </location>
</feature>
<reference evidence="3" key="2">
    <citation type="journal article" date="2023" name="Gut Microbes">
        <title>Characterization of Bifidobacterium kashiwanohense that utilizes both milk- and plant-derived oligosaccharides.</title>
        <authorList>
            <person name="Orihara K."/>
            <person name="Yahagi K."/>
            <person name="Saito Y."/>
            <person name="Watanabe Y."/>
            <person name="Sasai T."/>
            <person name="Hara T."/>
            <person name="Tsukuda N."/>
            <person name="Oki K."/>
            <person name="Fujimoto J."/>
            <person name="Matsuki T."/>
        </authorList>
    </citation>
    <scope>NUCLEOTIDE SEQUENCE</scope>
    <source>
        <strain evidence="3">YIT 13062</strain>
    </source>
</reference>
<proteinExistence type="predicted"/>
<evidence type="ECO:0000256" key="2">
    <source>
        <dbReference type="SAM" id="Phobius"/>
    </source>
</evidence>